<dbReference type="PANTHER" id="PTHR30158">
    <property type="entry name" value="ACRA/E-RELATED COMPONENT OF DRUG EFFLUX TRANSPORTER"/>
    <property type="match status" value="1"/>
</dbReference>
<accession>A0A1M6PFS8</accession>
<dbReference type="InterPro" id="IPR058627">
    <property type="entry name" value="MdtA-like_C"/>
</dbReference>
<dbReference type="Gene3D" id="2.40.30.170">
    <property type="match status" value="1"/>
</dbReference>
<evidence type="ECO:0000313" key="8">
    <source>
        <dbReference type="Proteomes" id="UP000184387"/>
    </source>
</evidence>
<feature type="domain" description="Multidrug resistance protein MdtA-like C-terminal permuted SH3" evidence="6">
    <location>
        <begin position="323"/>
        <end position="384"/>
    </location>
</feature>
<protein>
    <submittedName>
        <fullName evidence="7">Membrane fusion protein, multidrug efflux system</fullName>
    </submittedName>
</protein>
<dbReference type="Pfam" id="PF25967">
    <property type="entry name" value="RND-MFP_C"/>
    <property type="match status" value="1"/>
</dbReference>
<keyword evidence="8" id="KW-1185">Reference proteome</keyword>
<evidence type="ECO:0000256" key="1">
    <source>
        <dbReference type="ARBA" id="ARBA00004196"/>
    </source>
</evidence>
<dbReference type="Proteomes" id="UP000184387">
    <property type="component" value="Unassembled WGS sequence"/>
</dbReference>
<dbReference type="Pfam" id="PF25944">
    <property type="entry name" value="Beta-barrel_RND"/>
    <property type="match status" value="1"/>
</dbReference>
<dbReference type="InterPro" id="IPR058624">
    <property type="entry name" value="MdtA-like_HH"/>
</dbReference>
<evidence type="ECO:0000256" key="2">
    <source>
        <dbReference type="ARBA" id="ARBA00009477"/>
    </source>
</evidence>
<dbReference type="PANTHER" id="PTHR30158:SF3">
    <property type="entry name" value="MULTIDRUG EFFLUX PUMP SUBUNIT ACRA-RELATED"/>
    <property type="match status" value="1"/>
</dbReference>
<dbReference type="Gene3D" id="1.10.287.470">
    <property type="entry name" value="Helix hairpin bin"/>
    <property type="match status" value="1"/>
</dbReference>
<feature type="domain" description="Multidrug resistance protein MdtA-like alpha-helical hairpin" evidence="3">
    <location>
        <begin position="122"/>
        <end position="191"/>
    </location>
</feature>
<dbReference type="GO" id="GO:0005886">
    <property type="term" value="C:plasma membrane"/>
    <property type="evidence" value="ECO:0007669"/>
    <property type="project" value="UniProtKB-SubCell"/>
</dbReference>
<dbReference type="STRING" id="198092.SAMN02745194_04097"/>
<evidence type="ECO:0000259" key="6">
    <source>
        <dbReference type="Pfam" id="PF25967"/>
    </source>
</evidence>
<reference evidence="7 8" key="1">
    <citation type="submission" date="2016-11" db="EMBL/GenBank/DDBJ databases">
        <authorList>
            <person name="Jaros S."/>
            <person name="Januszkiewicz K."/>
            <person name="Wedrychowicz H."/>
        </authorList>
    </citation>
    <scope>NUCLEOTIDE SEQUENCE [LARGE SCALE GENOMIC DNA]</scope>
    <source>
        <strain evidence="7 8">DSM 14916</strain>
    </source>
</reference>
<dbReference type="Gene3D" id="2.40.420.20">
    <property type="match status" value="1"/>
</dbReference>
<dbReference type="AlphaFoldDB" id="A0A1M6PFS8"/>
<feature type="domain" description="Multidrug resistance protein MdtA-like beta-barrel" evidence="5">
    <location>
        <begin position="228"/>
        <end position="318"/>
    </location>
</feature>
<organism evidence="7 8">
    <name type="scientific">Muricoccus roseus</name>
    <dbReference type="NCBI Taxonomy" id="198092"/>
    <lineage>
        <taxon>Bacteria</taxon>
        <taxon>Pseudomonadati</taxon>
        <taxon>Pseudomonadota</taxon>
        <taxon>Alphaproteobacteria</taxon>
        <taxon>Acetobacterales</taxon>
        <taxon>Roseomonadaceae</taxon>
        <taxon>Muricoccus</taxon>
    </lineage>
</organism>
<dbReference type="NCBIfam" id="TIGR01730">
    <property type="entry name" value="RND_mfp"/>
    <property type="match status" value="1"/>
</dbReference>
<dbReference type="InterPro" id="IPR006143">
    <property type="entry name" value="RND_pump_MFP"/>
</dbReference>
<dbReference type="EMBL" id="FQZF01000030">
    <property type="protein sequence ID" value="SHK06806.1"/>
    <property type="molecule type" value="Genomic_DNA"/>
</dbReference>
<gene>
    <name evidence="7" type="ORF">SAMN02745194_04097</name>
</gene>
<dbReference type="SUPFAM" id="SSF111369">
    <property type="entry name" value="HlyD-like secretion proteins"/>
    <property type="match status" value="1"/>
</dbReference>
<dbReference type="PROSITE" id="PS51318">
    <property type="entry name" value="TAT"/>
    <property type="match status" value="1"/>
</dbReference>
<dbReference type="OrthoDB" id="9800613at2"/>
<evidence type="ECO:0000313" key="7">
    <source>
        <dbReference type="EMBL" id="SHK06806.1"/>
    </source>
</evidence>
<sequence>MIAPRTDAAPLPPVGASGSGRRAALLRAIAAAAALALAGCDDKATAQGQAAPPAPTVTVVTLAPQQVALQTVLPGRTTPFQTAEIRPQVGGVVRERLFREGEQVTAGQPLFQIDPAPYRASLASAEATLARAQAALESARVTVSRYRPLVAQNAVSRLDYETAVATQKSAEADVASGRAAVETARINLGYTRVTSPIAGRTGRSSVTVGALVTADQGTSLLTVTQLDPIYVDVTQPTAAVLRLRRDLESGKLRRDANDNAEVRLLLEDGTEYPEAGTLQFSEVTVSTDTNTVTLRAQFPNPQGMLMPGMFVRARLEQGQAQSALLVPQQGVTRNPRGQPVALVVQADGTVASRTLEIGQAIGNKWLVEGGLQEGDRVIVEGTQRVRPGAKPQLREMSAQAFDQQVAEEAQRAIQVRGG</sequence>
<comment type="subcellular location">
    <subcellularLocation>
        <location evidence="1">Cell envelope</location>
    </subcellularLocation>
</comment>
<dbReference type="Pfam" id="PF25876">
    <property type="entry name" value="HH_MFP_RND"/>
    <property type="match status" value="1"/>
</dbReference>
<dbReference type="FunFam" id="2.40.420.20:FF:000001">
    <property type="entry name" value="Efflux RND transporter periplasmic adaptor subunit"/>
    <property type="match status" value="1"/>
</dbReference>
<feature type="domain" description="Multidrug resistance protein MdtA-like barrel-sandwich hybrid" evidence="4">
    <location>
        <begin position="82"/>
        <end position="224"/>
    </location>
</feature>
<dbReference type="InterPro" id="IPR006311">
    <property type="entry name" value="TAT_signal"/>
</dbReference>
<evidence type="ECO:0000259" key="4">
    <source>
        <dbReference type="Pfam" id="PF25917"/>
    </source>
</evidence>
<proteinExistence type="inferred from homology"/>
<dbReference type="GO" id="GO:0022857">
    <property type="term" value="F:transmembrane transporter activity"/>
    <property type="evidence" value="ECO:0007669"/>
    <property type="project" value="InterPro"/>
</dbReference>
<dbReference type="InterPro" id="IPR058626">
    <property type="entry name" value="MdtA-like_b-barrel"/>
</dbReference>
<evidence type="ECO:0000259" key="5">
    <source>
        <dbReference type="Pfam" id="PF25944"/>
    </source>
</evidence>
<dbReference type="Pfam" id="PF25917">
    <property type="entry name" value="BSH_RND"/>
    <property type="match status" value="1"/>
</dbReference>
<comment type="similarity">
    <text evidence="2">Belongs to the membrane fusion protein (MFP) (TC 8.A.1) family.</text>
</comment>
<dbReference type="GO" id="GO:0046677">
    <property type="term" value="P:response to antibiotic"/>
    <property type="evidence" value="ECO:0007669"/>
    <property type="project" value="TreeGrafter"/>
</dbReference>
<evidence type="ECO:0000259" key="3">
    <source>
        <dbReference type="Pfam" id="PF25876"/>
    </source>
</evidence>
<name>A0A1M6PFS8_9PROT</name>
<dbReference type="InterPro" id="IPR058625">
    <property type="entry name" value="MdtA-like_BSH"/>
</dbReference>
<dbReference type="Gene3D" id="2.40.50.100">
    <property type="match status" value="1"/>
</dbReference>